<dbReference type="AlphaFoldDB" id="A0A366DZM2"/>
<dbReference type="EMBL" id="QNRI01000008">
    <property type="protein sequence ID" value="RBO95315.1"/>
    <property type="molecule type" value="Genomic_DNA"/>
</dbReference>
<keyword evidence="2 6" id="KW-0813">Transport</keyword>
<keyword evidence="9" id="KW-1185">Reference proteome</keyword>
<evidence type="ECO:0000256" key="1">
    <source>
        <dbReference type="ARBA" id="ARBA00004141"/>
    </source>
</evidence>
<name>A0A366DZM2_9BACI</name>
<dbReference type="PROSITE" id="PS50928">
    <property type="entry name" value="ABC_TM1"/>
    <property type="match status" value="1"/>
</dbReference>
<feature type="transmembrane region" description="Helical" evidence="6">
    <location>
        <begin position="276"/>
        <end position="295"/>
    </location>
</feature>
<evidence type="ECO:0000256" key="3">
    <source>
        <dbReference type="ARBA" id="ARBA00022692"/>
    </source>
</evidence>
<feature type="transmembrane region" description="Helical" evidence="6">
    <location>
        <begin position="151"/>
        <end position="174"/>
    </location>
</feature>
<dbReference type="Gene3D" id="1.10.3720.10">
    <property type="entry name" value="MetI-like"/>
    <property type="match status" value="1"/>
</dbReference>
<evidence type="ECO:0000313" key="9">
    <source>
        <dbReference type="Proteomes" id="UP000252254"/>
    </source>
</evidence>
<dbReference type="RefSeq" id="WP_113869292.1">
    <property type="nucleotide sequence ID" value="NZ_BAABQN010000012.1"/>
</dbReference>
<feature type="transmembrane region" description="Helical" evidence="6">
    <location>
        <begin position="119"/>
        <end position="136"/>
    </location>
</feature>
<evidence type="ECO:0000256" key="4">
    <source>
        <dbReference type="ARBA" id="ARBA00022989"/>
    </source>
</evidence>
<evidence type="ECO:0000256" key="6">
    <source>
        <dbReference type="RuleBase" id="RU363032"/>
    </source>
</evidence>
<dbReference type="PANTHER" id="PTHR43839">
    <property type="entry name" value="OPPC IN A BINDING PROTEIN-DEPENDENT TRANSPORT SYSTEM"/>
    <property type="match status" value="1"/>
</dbReference>
<sequence length="312" mass="35486">MIRSLMKKPTFILGSLYIGFMLLTSFIHQFVFHSYTEQTKYLKDSEGLLIAAPPFAPFENTLLGTDPEGNHPIYLVMMGAKYTILGAIAIAAISLVCAFLIGVVLGFNQDKKWQLIEQLFGVFYFIPASIIAYNLLKPILWEPEGGFTTSLMYRITFEVILISILLMPPAIIFISNETDAILKKDFIVSSKVLGASKFHLFTKHVWPELRFYLVQLSNQLMIQAILIMTHLGVFQLFFGGTHVTYSLFTDPPVPIVYDWASIIGNYFRYLQTNAPWLVYVPLILLILFILSVLGITRGIKQVMKFNYDKNNL</sequence>
<feature type="transmembrane region" description="Helical" evidence="6">
    <location>
        <begin position="12"/>
        <end position="32"/>
    </location>
</feature>
<proteinExistence type="inferred from homology"/>
<dbReference type="PANTHER" id="PTHR43839:SF3">
    <property type="entry name" value="OLIGOPEPTIDE ABC TRANSPORTER, PERMEASE PROTEIN"/>
    <property type="match status" value="1"/>
</dbReference>
<gene>
    <name evidence="8" type="ORF">DES48_10823</name>
</gene>
<evidence type="ECO:0000313" key="8">
    <source>
        <dbReference type="EMBL" id="RBO95315.1"/>
    </source>
</evidence>
<dbReference type="Proteomes" id="UP000252254">
    <property type="component" value="Unassembled WGS sequence"/>
</dbReference>
<keyword evidence="5 6" id="KW-0472">Membrane</keyword>
<dbReference type="InterPro" id="IPR000515">
    <property type="entry name" value="MetI-like"/>
</dbReference>
<protein>
    <submittedName>
        <fullName evidence="8">Peptide/nickel transport system permease protein</fullName>
    </submittedName>
</protein>
<evidence type="ECO:0000259" key="7">
    <source>
        <dbReference type="PROSITE" id="PS50928"/>
    </source>
</evidence>
<feature type="transmembrane region" description="Helical" evidence="6">
    <location>
        <begin position="220"/>
        <end position="238"/>
    </location>
</feature>
<feature type="domain" description="ABC transmembrane type-1" evidence="7">
    <location>
        <begin position="84"/>
        <end position="296"/>
    </location>
</feature>
<accession>A0A366DZM2</accession>
<dbReference type="OrthoDB" id="2351941at2"/>
<dbReference type="GO" id="GO:0005886">
    <property type="term" value="C:plasma membrane"/>
    <property type="evidence" value="ECO:0007669"/>
    <property type="project" value="UniProtKB-SubCell"/>
</dbReference>
<feature type="transmembrane region" description="Helical" evidence="6">
    <location>
        <begin position="84"/>
        <end position="107"/>
    </location>
</feature>
<dbReference type="CDD" id="cd06261">
    <property type="entry name" value="TM_PBP2"/>
    <property type="match status" value="1"/>
</dbReference>
<dbReference type="Pfam" id="PF00528">
    <property type="entry name" value="BPD_transp_1"/>
    <property type="match status" value="1"/>
</dbReference>
<organism evidence="8 9">
    <name type="scientific">Paraliobacillus ryukyuensis</name>
    <dbReference type="NCBI Taxonomy" id="200904"/>
    <lineage>
        <taxon>Bacteria</taxon>
        <taxon>Bacillati</taxon>
        <taxon>Bacillota</taxon>
        <taxon>Bacilli</taxon>
        <taxon>Bacillales</taxon>
        <taxon>Bacillaceae</taxon>
        <taxon>Paraliobacillus</taxon>
    </lineage>
</organism>
<dbReference type="STRING" id="200904.GCA_900168775_02799"/>
<dbReference type="InterPro" id="IPR035906">
    <property type="entry name" value="MetI-like_sf"/>
</dbReference>
<reference evidence="8 9" key="1">
    <citation type="submission" date="2018-06" db="EMBL/GenBank/DDBJ databases">
        <title>Genomic Encyclopedia of Type Strains, Phase IV (KMG-IV): sequencing the most valuable type-strain genomes for metagenomic binning, comparative biology and taxonomic classification.</title>
        <authorList>
            <person name="Goeker M."/>
        </authorList>
    </citation>
    <scope>NUCLEOTIDE SEQUENCE [LARGE SCALE GENOMIC DNA]</scope>
    <source>
        <strain evidence="8 9">DSM 15140</strain>
    </source>
</reference>
<comment type="similarity">
    <text evidence="6">Belongs to the binding-protein-dependent transport system permease family.</text>
</comment>
<comment type="caution">
    <text evidence="8">The sequence shown here is derived from an EMBL/GenBank/DDBJ whole genome shotgun (WGS) entry which is preliminary data.</text>
</comment>
<evidence type="ECO:0000256" key="5">
    <source>
        <dbReference type="ARBA" id="ARBA00023136"/>
    </source>
</evidence>
<evidence type="ECO:0000256" key="2">
    <source>
        <dbReference type="ARBA" id="ARBA00022448"/>
    </source>
</evidence>
<keyword evidence="4 6" id="KW-1133">Transmembrane helix</keyword>
<comment type="subcellular location">
    <subcellularLocation>
        <location evidence="6">Cell membrane</location>
        <topology evidence="6">Multi-pass membrane protein</topology>
    </subcellularLocation>
    <subcellularLocation>
        <location evidence="1">Membrane</location>
        <topology evidence="1">Multi-pass membrane protein</topology>
    </subcellularLocation>
</comment>
<dbReference type="GO" id="GO:0055085">
    <property type="term" value="P:transmembrane transport"/>
    <property type="evidence" value="ECO:0007669"/>
    <property type="project" value="InterPro"/>
</dbReference>
<keyword evidence="3 6" id="KW-0812">Transmembrane</keyword>
<dbReference type="SUPFAM" id="SSF161098">
    <property type="entry name" value="MetI-like"/>
    <property type="match status" value="1"/>
</dbReference>